<dbReference type="InterPro" id="IPR018511">
    <property type="entry name" value="Hemolysin-typ_Ca-bd_CS"/>
</dbReference>
<dbReference type="PROSITE" id="PS00330">
    <property type="entry name" value="HEMOLYSIN_CALCIUM"/>
    <property type="match status" value="2"/>
</dbReference>
<comment type="caution">
    <text evidence="9">The sequence shown here is derived from an EMBL/GenBank/DDBJ whole genome shotgun (WGS) entry which is preliminary data.</text>
</comment>
<evidence type="ECO:0000256" key="1">
    <source>
        <dbReference type="ARBA" id="ARBA00004479"/>
    </source>
</evidence>
<dbReference type="InterPro" id="IPR019960">
    <property type="entry name" value="T1SS_VCA0849"/>
</dbReference>
<gene>
    <name evidence="9" type="ORF">ACFSKO_10590</name>
</gene>
<dbReference type="InterPro" id="IPR002035">
    <property type="entry name" value="VWF_A"/>
</dbReference>
<evidence type="ECO:0000256" key="2">
    <source>
        <dbReference type="ARBA" id="ARBA00007449"/>
    </source>
</evidence>
<dbReference type="InterPro" id="IPR036465">
    <property type="entry name" value="vWFA_dom_sf"/>
</dbReference>
<feature type="domain" description="VWFA" evidence="8">
    <location>
        <begin position="350"/>
        <end position="574"/>
    </location>
</feature>
<evidence type="ECO:0000256" key="4">
    <source>
        <dbReference type="ARBA" id="ARBA00023037"/>
    </source>
</evidence>
<dbReference type="SMART" id="SM00187">
    <property type="entry name" value="INB"/>
    <property type="match status" value="1"/>
</dbReference>
<dbReference type="Pfam" id="PF17963">
    <property type="entry name" value="Big_9"/>
    <property type="match status" value="3"/>
</dbReference>
<dbReference type="InterPro" id="IPR011049">
    <property type="entry name" value="Serralysin-like_metalloprot_C"/>
</dbReference>
<dbReference type="Gene3D" id="2.60.40.10">
    <property type="entry name" value="Immunoglobulins"/>
    <property type="match status" value="1"/>
</dbReference>
<dbReference type="Pfam" id="PF00362">
    <property type="entry name" value="Integrin_beta"/>
    <property type="match status" value="1"/>
</dbReference>
<dbReference type="InterPro" id="IPR043824">
    <property type="entry name" value="DUF5801"/>
</dbReference>
<keyword evidence="6" id="KW-1015">Disulfide bond</keyword>
<keyword evidence="7" id="KW-0325">Glycoprotein</keyword>
<sequence>MTDGLTQGGTEMVSGEVANETLVGQAASAVEIAAPAAGETTNVVLSKGQTATLNFDATAATPVIEGNDFVLTFDSNGDGSADSRIVFQNLVAESQGADAPVLVIGGVELSAGLLIGQAQALVEGQTLETAAGAGAGPQGGGGSTYDENLGDIIDLLQAQQALGGTGLEFGLLAGAEDISDPAEGTFDLSFLTVTTEIPDDGGEGGENFVSGTFSGGFEDWQPNQHLGDESTFPMQVEFNFTPADNETLDSVVINALPDGVTLYIGGTDAANIFAGSFPVTILPEDYDAIFILPPADSDADITVNAIANISDPDSGDSASIPATAVAIVDAAADKPVFGDDGGLDGDGLVDMYLLQDLTGSFSNDLANVRTAISGLIGKIDGGEFSADIRLGTGSFKDKPLSPYGDRSDYVFQNAENVTDDLAAVQSAVDGFSATGGNDGPEGQIEALLNLAQNASDLGFRSGASKYVVLTTDNSFHKAGDASSLGANDGDGDLTADLDEDYPSLAQLKAALDASGIVPIFMATSGYVSEYQALVDYLGVGEVHELTSDSSNLLANILASGGTGSNPEDNVYDEQAEVTVPVDVTFGDYTDGSEVHTIVLSGIPSDWIPTFAYEFTVDGLADGQNPGDIGLNTTYSITIDVTDLDDVGGLVDIDLTFNPQDWTSSRWSDGSSHDDGDATIGLKAIAVETNLSGDELTDLNNRAETDGSHTIKVIEDIPEVQGVTFTHDETKGVDAGSGDVAALNAAVAAALVASTVGVHGSVIGQAEAEVAHDFKTDGPTTPTDASDVGTEKLHFQDYDSFEVPGMTAGGEGDENSSPIFLTRDDTNPNIVWGLDNDGNAVFSVHLEQPTTSSGTATMTFVQYQQINHGVDGDNSSGEHDDALSLTLDYVAIDGEGDVSDPATATITIEDDGPSIQASSAAMDESDTLYGTYSLFGADEAVTIDVADAGRDSAGYHNTIGYYVSDADGNPIGGEIIQPDAHDLTSTSVTFNKADYPEGATVGIFLIPNGDGQNTGLAAGDDVTFKFEGGKWVAYKGADALSGSQEPAYFSNSGLNPDGSTHVVDNPYPGNQNWEDLRNPNGDGDYNDVNLRVRVTGADPVDGCGVAVGQMIFDIGTDVVGHSFSVEAPTGVTSATETVTTETTTSADGRFITIEAETTGGDAVYTFVFDTTNGKYEFTQYRQLDHDQDGSTPADHDDLLALGFTVTLTDGDGDTASAVATINIDDDGPSAQADVVYTDETPGVQGDTDEIFVSDMPDDFPALVQGYPLSIAKESLSFDFGKDKIGGKVDLTNADGNAYNGELSGLKDATTDQDIKLYSEDENTVVGRLDSGEIVFVAYMSHSTSSESADLYFAQYRGIEHPNTGSHDEDINLNTLFYTVTDGDGDTATANIRVNIDDDGPNINDETADHLRESDLHNNGSDKVTGSFSGFYGADGPGSIEITDLKFVKDPDYAGGAKVPFTSGGKDIEFGDPVADGGFMVLTGVAAIGPNGAELPVITLKVDNNGNYEIILHEAVDHPDANRTGISDELEPHFEIVITDADGDTNTATLKFHITDDGVRAIYDTNSSDILKEDSNLVSVGNVLTNDDQGADGAIVTTTSEMVGTYGSLTINADGNYTYILNNGAANVQALANGQTVSETFTYRMEDGDGDSDTATLRIFIKGTNDAPVAVADTGITTDENASVAIDVLANDTDVDHSDSPARFSLDNVSFASGVPDAPTATATISAGKLVFNPGADFDYLADGETATVVINYTMSDSNGASSSSTATITVTGSNDAPVAVDDIVLTNVQGEIDIPDWALLQNDTDVDSDLVVDSVSNAQGGTVSHDSGNDAVTFTVDAGTGGFGDSYTTVIENAADRYNNPLNDNRATAVDLTDRSKWGAVTDGNSGQVKDGALPSILFKGKVDNRGYGTNHDHDMVAVYLMAGEKLIMDIDTHGTGGDTELRVYDATSQLMYTDDSSTSSGGSGSTSSFDSYGEFTATVEGVYYVHVKDWGSANNDATYDLWLSVEGNAAPVVDSSFDYTAGDGSLDDTASVSVEVQDGDTITGTDADEILVGGDGDDILLGGDGDDILIGGEGNDTLTGGTGADTFGFTGALDSSNRDTVTDYDIGEGDVINVSDLVTFEDAANGGDIADYLQAFDNGRGGIELRVNADGAGGDYETIALLQGLDGGSQIKVILDDQEYTVNVADITG</sequence>
<evidence type="ECO:0000313" key="10">
    <source>
        <dbReference type="Proteomes" id="UP001597294"/>
    </source>
</evidence>
<dbReference type="RefSeq" id="WP_380251281.1">
    <property type="nucleotide sequence ID" value="NZ_JBHUII010000004.1"/>
</dbReference>
<comment type="similarity">
    <text evidence="2">Belongs to the integrin beta chain family.</text>
</comment>
<dbReference type="PRINTS" id="PR00313">
    <property type="entry name" value="CABNDNGRPT"/>
</dbReference>
<evidence type="ECO:0000256" key="6">
    <source>
        <dbReference type="ARBA" id="ARBA00023157"/>
    </source>
</evidence>
<evidence type="ECO:0000259" key="8">
    <source>
        <dbReference type="PROSITE" id="PS50234"/>
    </source>
</evidence>
<dbReference type="PROSITE" id="PS50234">
    <property type="entry name" value="VWFA"/>
    <property type="match status" value="1"/>
</dbReference>
<proteinExistence type="inferred from homology"/>
<dbReference type="Gene3D" id="2.60.120.380">
    <property type="match status" value="1"/>
</dbReference>
<dbReference type="Pfam" id="PF19116">
    <property type="entry name" value="DUF5801"/>
    <property type="match status" value="3"/>
</dbReference>
<organism evidence="9 10">
    <name type="scientific">Kiloniella antarctica</name>
    <dbReference type="NCBI Taxonomy" id="1550907"/>
    <lineage>
        <taxon>Bacteria</taxon>
        <taxon>Pseudomonadati</taxon>
        <taxon>Pseudomonadota</taxon>
        <taxon>Alphaproteobacteria</taxon>
        <taxon>Rhodospirillales</taxon>
        <taxon>Kiloniellaceae</taxon>
        <taxon>Kiloniella</taxon>
    </lineage>
</organism>
<evidence type="ECO:0000256" key="7">
    <source>
        <dbReference type="ARBA" id="ARBA00023180"/>
    </source>
</evidence>
<keyword evidence="3" id="KW-0812">Transmembrane</keyword>
<dbReference type="NCBIfam" id="TIGR01965">
    <property type="entry name" value="VCBS_repeat"/>
    <property type="match status" value="1"/>
</dbReference>
<dbReference type="Pfam" id="PF00353">
    <property type="entry name" value="HemolysinCabind"/>
    <property type="match status" value="1"/>
</dbReference>
<accession>A0ABW5BKJ2</accession>
<dbReference type="NCBIfam" id="TIGR03661">
    <property type="entry name" value="T1SS_VCA0849"/>
    <property type="match status" value="1"/>
</dbReference>
<evidence type="ECO:0000313" key="9">
    <source>
        <dbReference type="EMBL" id="MFD2206064.1"/>
    </source>
</evidence>
<dbReference type="Pfam" id="PF13448">
    <property type="entry name" value="DUF4114"/>
    <property type="match status" value="1"/>
</dbReference>
<keyword evidence="5" id="KW-0472">Membrane</keyword>
<dbReference type="EMBL" id="JBHUII010000004">
    <property type="protein sequence ID" value="MFD2206064.1"/>
    <property type="molecule type" value="Genomic_DNA"/>
</dbReference>
<dbReference type="InterPro" id="IPR015812">
    <property type="entry name" value="Integrin_bsu"/>
</dbReference>
<reference evidence="10" key="1">
    <citation type="journal article" date="2019" name="Int. J. Syst. Evol. Microbiol.">
        <title>The Global Catalogue of Microorganisms (GCM) 10K type strain sequencing project: providing services to taxonomists for standard genome sequencing and annotation.</title>
        <authorList>
            <consortium name="The Broad Institute Genomics Platform"/>
            <consortium name="The Broad Institute Genome Sequencing Center for Infectious Disease"/>
            <person name="Wu L."/>
            <person name="Ma J."/>
        </authorList>
    </citation>
    <scope>NUCLEOTIDE SEQUENCE [LARGE SCALE GENOMIC DNA]</scope>
    <source>
        <strain evidence="10">CGMCC 4.7192</strain>
    </source>
</reference>
<evidence type="ECO:0000256" key="3">
    <source>
        <dbReference type="ARBA" id="ARBA00022692"/>
    </source>
</evidence>
<protein>
    <submittedName>
        <fullName evidence="9">DUF5801 repeats-in-toxin domain-containing protein</fullName>
    </submittedName>
</protein>
<comment type="subcellular location">
    <subcellularLocation>
        <location evidence="1">Membrane</location>
        <topology evidence="1">Single-pass type I membrane protein</topology>
    </subcellularLocation>
</comment>
<dbReference type="PANTHER" id="PTHR10082:SF60">
    <property type="entry name" value="INTEGRIN BETA-PS"/>
    <property type="match status" value="1"/>
</dbReference>
<dbReference type="PANTHER" id="PTHR10082">
    <property type="entry name" value="INTEGRIN BETA SUBUNIT"/>
    <property type="match status" value="1"/>
</dbReference>
<dbReference type="InterPro" id="IPR001343">
    <property type="entry name" value="Hemolysn_Ca-bd"/>
</dbReference>
<dbReference type="SUPFAM" id="SSF51120">
    <property type="entry name" value="beta-Roll"/>
    <property type="match status" value="1"/>
</dbReference>
<evidence type="ECO:0000256" key="5">
    <source>
        <dbReference type="ARBA" id="ARBA00023136"/>
    </source>
</evidence>
<dbReference type="InterPro" id="IPR013783">
    <property type="entry name" value="Ig-like_fold"/>
</dbReference>
<dbReference type="InterPro" id="IPR010221">
    <property type="entry name" value="VCBS_dom"/>
</dbReference>
<keyword evidence="10" id="KW-1185">Reference proteome</keyword>
<name>A0ABW5BKJ2_9PROT</name>
<keyword evidence="4" id="KW-0401">Integrin</keyword>
<dbReference type="Gene3D" id="3.40.50.410">
    <property type="entry name" value="von Willebrand factor, type A domain"/>
    <property type="match status" value="1"/>
</dbReference>
<dbReference type="SUPFAM" id="SSF53300">
    <property type="entry name" value="vWA-like"/>
    <property type="match status" value="1"/>
</dbReference>
<dbReference type="InterPro" id="IPR025193">
    <property type="entry name" value="DUF4114"/>
</dbReference>
<dbReference type="Proteomes" id="UP001597294">
    <property type="component" value="Unassembled WGS sequence"/>
</dbReference>
<dbReference type="InterPro" id="IPR002369">
    <property type="entry name" value="Integrin_bsu_VWA"/>
</dbReference>